<proteinExistence type="predicted"/>
<evidence type="ECO:0000313" key="1">
    <source>
        <dbReference type="EMBL" id="KKN75804.1"/>
    </source>
</evidence>
<reference evidence="1" key="1">
    <citation type="journal article" date="2015" name="Nature">
        <title>Complex archaea that bridge the gap between prokaryotes and eukaryotes.</title>
        <authorList>
            <person name="Spang A."/>
            <person name="Saw J.H."/>
            <person name="Jorgensen S.L."/>
            <person name="Zaremba-Niedzwiedzka K."/>
            <person name="Martijn J."/>
            <person name="Lind A.E."/>
            <person name="van Eijk R."/>
            <person name="Schleper C."/>
            <person name="Guy L."/>
            <person name="Ettema T.J."/>
        </authorList>
    </citation>
    <scope>NUCLEOTIDE SEQUENCE</scope>
</reference>
<name>A0A0F9T9F8_9ZZZZ</name>
<dbReference type="AlphaFoldDB" id="A0A0F9T9F8"/>
<sequence>MADVEISDKCEFTTGADQVRLTTQTNGDTIHIRHIHLGADAAAALAYLINKTDNHLKIEIKEA</sequence>
<dbReference type="EMBL" id="LAZR01000303">
    <property type="protein sequence ID" value="KKN75804.1"/>
    <property type="molecule type" value="Genomic_DNA"/>
</dbReference>
<comment type="caution">
    <text evidence="1">The sequence shown here is derived from an EMBL/GenBank/DDBJ whole genome shotgun (WGS) entry which is preliminary data.</text>
</comment>
<protein>
    <submittedName>
        <fullName evidence="1">Uncharacterized protein</fullName>
    </submittedName>
</protein>
<accession>A0A0F9T9F8</accession>
<gene>
    <name evidence="1" type="ORF">LCGC14_0376800</name>
</gene>
<organism evidence="1">
    <name type="scientific">marine sediment metagenome</name>
    <dbReference type="NCBI Taxonomy" id="412755"/>
    <lineage>
        <taxon>unclassified sequences</taxon>
        <taxon>metagenomes</taxon>
        <taxon>ecological metagenomes</taxon>
    </lineage>
</organism>